<proteinExistence type="predicted"/>
<reference evidence="1 2" key="1">
    <citation type="submission" date="2021-04" db="EMBL/GenBank/DDBJ databases">
        <authorList>
            <person name="Rodrigo-Torres L."/>
            <person name="Arahal R. D."/>
            <person name="Lucena T."/>
        </authorList>
    </citation>
    <scope>NUCLEOTIDE SEQUENCE [LARGE SCALE GENOMIC DNA]</scope>
    <source>
        <strain evidence="1 2">CECT 9623</strain>
    </source>
</reference>
<comment type="caution">
    <text evidence="1">The sequence shown here is derived from an EMBL/GenBank/DDBJ whole genome shotgun (WGS) entry which is preliminary data.</text>
</comment>
<dbReference type="RefSeq" id="WP_215235682.1">
    <property type="nucleotide sequence ID" value="NZ_CAJRAU010000007.1"/>
</dbReference>
<accession>A0ABM8UVN0</accession>
<evidence type="ECO:0000313" key="1">
    <source>
        <dbReference type="EMBL" id="CAG5072863.1"/>
    </source>
</evidence>
<protein>
    <recommendedName>
        <fullName evidence="3">HEPN domain-containing protein</fullName>
    </recommendedName>
</protein>
<evidence type="ECO:0008006" key="3">
    <source>
        <dbReference type="Google" id="ProtNLM"/>
    </source>
</evidence>
<evidence type="ECO:0000313" key="2">
    <source>
        <dbReference type="Proteomes" id="UP000679725"/>
    </source>
</evidence>
<dbReference type="EMBL" id="CAJRAU010000007">
    <property type="protein sequence ID" value="CAG5072863.1"/>
    <property type="molecule type" value="Genomic_DNA"/>
</dbReference>
<gene>
    <name evidence="1" type="ORF">DYBT9623_04403</name>
</gene>
<name>A0ABM8UVN0_9BACT</name>
<keyword evidence="2" id="KW-1185">Reference proteome</keyword>
<dbReference type="Proteomes" id="UP000679725">
    <property type="component" value="Unassembled WGS sequence"/>
</dbReference>
<sequence length="157" mass="17543">MLEKSKQSFNSAVILKDQGKVCYCMSAQCAYYSGLQLAMTLLMTIKGLDAAGLFEWYISDKNNKSTTQSGGKADEGKGNSHAFYIDQLEKAIEQITGSERVAFNVSQRLTSLKGIRVKAAYKEHQVEEDEIKKVISKASLLQESIPAYITQYLNKRK</sequence>
<organism evidence="1 2">
    <name type="scientific">Dyadobacter linearis</name>
    <dbReference type="NCBI Taxonomy" id="2823330"/>
    <lineage>
        <taxon>Bacteria</taxon>
        <taxon>Pseudomonadati</taxon>
        <taxon>Bacteroidota</taxon>
        <taxon>Cytophagia</taxon>
        <taxon>Cytophagales</taxon>
        <taxon>Spirosomataceae</taxon>
        <taxon>Dyadobacter</taxon>
    </lineage>
</organism>
<dbReference type="Gene3D" id="1.20.120.330">
    <property type="entry name" value="Nucleotidyltransferases domain 2"/>
    <property type="match status" value="1"/>
</dbReference>